<evidence type="ECO:0008006" key="4">
    <source>
        <dbReference type="Google" id="ProtNLM"/>
    </source>
</evidence>
<dbReference type="Proteomes" id="UP001415169">
    <property type="component" value="Unassembled WGS sequence"/>
</dbReference>
<dbReference type="EMBL" id="BAABBV010000001">
    <property type="protein sequence ID" value="GAA4157343.1"/>
    <property type="molecule type" value="Genomic_DNA"/>
</dbReference>
<keyword evidence="1" id="KW-1133">Transmembrane helix</keyword>
<protein>
    <recommendedName>
        <fullName evidence="4">Histidine kinase</fullName>
    </recommendedName>
</protein>
<gene>
    <name evidence="2" type="ORF">GCM10022286_08880</name>
</gene>
<evidence type="ECO:0000313" key="2">
    <source>
        <dbReference type="EMBL" id="GAA4157343.1"/>
    </source>
</evidence>
<keyword evidence="3" id="KW-1185">Reference proteome</keyword>
<sequence>MTVNAASPAVTHDDGVQNQSFVGFLARRIPSALGGLLVTLLALLVFLFWVYTLVVTWIGHGDLSTPLFQTTVAAVLVVGVAFFARKTLGWLGLLIIAAAWCILSGLPLIPIVQVIVQAVLVTLMVAAAVFAVVAAEQAEKPRF</sequence>
<evidence type="ECO:0000256" key="1">
    <source>
        <dbReference type="SAM" id="Phobius"/>
    </source>
</evidence>
<feature type="transmembrane region" description="Helical" evidence="1">
    <location>
        <begin position="91"/>
        <end position="109"/>
    </location>
</feature>
<comment type="caution">
    <text evidence="2">The sequence shown here is derived from an EMBL/GenBank/DDBJ whole genome shotgun (WGS) entry which is preliminary data.</text>
</comment>
<evidence type="ECO:0000313" key="3">
    <source>
        <dbReference type="Proteomes" id="UP001415169"/>
    </source>
</evidence>
<feature type="transmembrane region" description="Helical" evidence="1">
    <location>
        <begin position="115"/>
        <end position="135"/>
    </location>
</feature>
<feature type="transmembrane region" description="Helical" evidence="1">
    <location>
        <begin position="36"/>
        <end position="60"/>
    </location>
</feature>
<keyword evidence="1" id="KW-0812">Transmembrane</keyword>
<dbReference type="RefSeq" id="WP_344790540.1">
    <property type="nucleotide sequence ID" value="NZ_BAABBV010000001.1"/>
</dbReference>
<organism evidence="2 3">
    <name type="scientific">Gryllotalpicola daejeonensis</name>
    <dbReference type="NCBI Taxonomy" id="993087"/>
    <lineage>
        <taxon>Bacteria</taxon>
        <taxon>Bacillati</taxon>
        <taxon>Actinomycetota</taxon>
        <taxon>Actinomycetes</taxon>
        <taxon>Micrococcales</taxon>
        <taxon>Microbacteriaceae</taxon>
        <taxon>Gryllotalpicola</taxon>
    </lineage>
</organism>
<reference evidence="2" key="2">
    <citation type="submission" date="2023-12" db="EMBL/GenBank/DDBJ databases">
        <authorList>
            <person name="Sun Q."/>
            <person name="Inoue M."/>
        </authorList>
    </citation>
    <scope>NUCLEOTIDE SEQUENCE</scope>
    <source>
        <strain evidence="2">JCM 17590</strain>
    </source>
</reference>
<proteinExistence type="predicted"/>
<keyword evidence="1" id="KW-0472">Membrane</keyword>
<name>A0ABP7ZGR6_9MICO</name>
<accession>A0ABP7ZGR6</accession>
<reference evidence="2" key="1">
    <citation type="journal article" date="2014" name="Int. J. Syst. Evol. Microbiol.">
        <title>Complete genome of a new Firmicutes species belonging to the dominant human colonic microbiota ('Ruminococcus bicirculans') reveals two chromosomes and a selective capacity to utilize plant glucans.</title>
        <authorList>
            <consortium name="NISC Comparative Sequencing Program"/>
            <person name="Wegmann U."/>
            <person name="Louis P."/>
            <person name="Goesmann A."/>
            <person name="Henrissat B."/>
            <person name="Duncan S.H."/>
            <person name="Flint H.J."/>
        </authorList>
    </citation>
    <scope>NUCLEOTIDE SEQUENCE</scope>
    <source>
        <strain evidence="2">JCM 17590</strain>
    </source>
</reference>
<feature type="transmembrane region" description="Helical" evidence="1">
    <location>
        <begin position="66"/>
        <end position="84"/>
    </location>
</feature>